<evidence type="ECO:0000313" key="2">
    <source>
        <dbReference type="EMBL" id="BDR92514.1"/>
    </source>
</evidence>
<sequence>MGGSGSIDIQDIWHEILDWIKERNIDRIHITLSRGKTVKYDAWSYEKRELTFNGRRNKSKFEGEAHVSIKAPTKYMRKLSDVIMGFIRSEGHRYRFISFSAPQTVIKRYAPSLSTCRCSLEDALIKVKEIINSSRADAMVLFLSTAEYLGGAVDANHHIFTDGNILIEDVMIFGGVEAHHDVSYSINVRNSTWSIVFDEPFETNDAVEQEIYIYAPEDFWDLIITNIKSALGNRKMDIVNEDEEQDEYEDEIDDWDEEGEADEGGFNLSPN</sequence>
<organism evidence="3 4">
    <name type="scientific">Vulcanisaeta souniana JCM 11219</name>
    <dbReference type="NCBI Taxonomy" id="1293586"/>
    <lineage>
        <taxon>Archaea</taxon>
        <taxon>Thermoproteota</taxon>
        <taxon>Thermoprotei</taxon>
        <taxon>Thermoproteales</taxon>
        <taxon>Thermoproteaceae</taxon>
        <taxon>Vulcanisaeta</taxon>
    </lineage>
</organism>
<feature type="region of interest" description="Disordered" evidence="1">
    <location>
        <begin position="238"/>
        <end position="271"/>
    </location>
</feature>
<reference evidence="5" key="3">
    <citation type="submission" date="2022-09" db="EMBL/GenBank/DDBJ databases">
        <title>Complete genome sequence of Vulcanisaeta souniana.</title>
        <authorList>
            <person name="Kato S."/>
            <person name="Itoh T."/>
            <person name="Ohkuma M."/>
        </authorList>
    </citation>
    <scope>NUCLEOTIDE SEQUENCE [LARGE SCALE GENOMIC DNA]</scope>
    <source>
        <strain evidence="5">JCM 11219</strain>
    </source>
</reference>
<evidence type="ECO:0000313" key="5">
    <source>
        <dbReference type="Proteomes" id="UP001060771"/>
    </source>
</evidence>
<reference evidence="3" key="2">
    <citation type="submission" date="2020-09" db="EMBL/GenBank/DDBJ databases">
        <authorList>
            <person name="Sun Q."/>
            <person name="Ohkuma M."/>
        </authorList>
    </citation>
    <scope>NUCLEOTIDE SEQUENCE</scope>
    <source>
        <strain evidence="3">JCM 11219</strain>
    </source>
</reference>
<feature type="compositionally biased region" description="Acidic residues" evidence="1">
    <location>
        <begin position="239"/>
        <end position="263"/>
    </location>
</feature>
<proteinExistence type="predicted"/>
<dbReference type="AlphaFoldDB" id="A0A830E2N2"/>
<protein>
    <submittedName>
        <fullName evidence="3">Uncharacterized protein</fullName>
    </submittedName>
</protein>
<name>A0A830E2N2_9CREN</name>
<dbReference type="GeneID" id="76207155"/>
<dbReference type="EMBL" id="AP026830">
    <property type="protein sequence ID" value="BDR92514.1"/>
    <property type="molecule type" value="Genomic_DNA"/>
</dbReference>
<evidence type="ECO:0000256" key="1">
    <source>
        <dbReference type="SAM" id="MobiDB-lite"/>
    </source>
</evidence>
<dbReference type="OrthoDB" id="383495at2157"/>
<dbReference type="Proteomes" id="UP000657075">
    <property type="component" value="Unassembled WGS sequence"/>
</dbReference>
<evidence type="ECO:0000313" key="3">
    <source>
        <dbReference type="EMBL" id="GGI76106.1"/>
    </source>
</evidence>
<evidence type="ECO:0000313" key="4">
    <source>
        <dbReference type="Proteomes" id="UP000657075"/>
    </source>
</evidence>
<dbReference type="RefSeq" id="WP_188603047.1">
    <property type="nucleotide sequence ID" value="NZ_AP026830.1"/>
</dbReference>
<accession>A0A830E2N2</accession>
<dbReference type="EMBL" id="BMNM01000003">
    <property type="protein sequence ID" value="GGI76106.1"/>
    <property type="molecule type" value="Genomic_DNA"/>
</dbReference>
<dbReference type="Proteomes" id="UP001060771">
    <property type="component" value="Chromosome"/>
</dbReference>
<reference evidence="3" key="1">
    <citation type="journal article" date="2014" name="Int. J. Syst. Evol. Microbiol.">
        <title>Complete genome sequence of Corynebacterium casei LMG S-19264T (=DSM 44701T), isolated from a smear-ripened cheese.</title>
        <authorList>
            <consortium name="US DOE Joint Genome Institute (JGI-PGF)"/>
            <person name="Walter F."/>
            <person name="Albersmeier A."/>
            <person name="Kalinowski J."/>
            <person name="Ruckert C."/>
        </authorList>
    </citation>
    <scope>NUCLEOTIDE SEQUENCE</scope>
    <source>
        <strain evidence="3">JCM 11219</strain>
    </source>
</reference>
<gene>
    <name evidence="3" type="ORF">GCM10007112_11160</name>
    <name evidence="2" type="ORF">Vsou_16070</name>
</gene>
<reference evidence="2" key="4">
    <citation type="journal article" date="2023" name="Microbiol. Resour. Announc.">
        <title>Complete Genome Sequence of Vulcanisaeta souniana Strain IC-059, a Hyperthermophilic Archaeon Isolated from Hot Spring Water in Japan.</title>
        <authorList>
            <person name="Kato S."/>
            <person name="Itoh T."/>
            <person name="Wu L."/>
            <person name="Ma J."/>
            <person name="Ohkuma M."/>
        </authorList>
    </citation>
    <scope>NUCLEOTIDE SEQUENCE</scope>
    <source>
        <strain evidence="2">JCM 11219</strain>
    </source>
</reference>
<keyword evidence="5" id="KW-1185">Reference proteome</keyword>